<feature type="transmembrane region" description="Helical" evidence="1">
    <location>
        <begin position="35"/>
        <end position="58"/>
    </location>
</feature>
<dbReference type="EMBL" id="JBHLUX010000083">
    <property type="protein sequence ID" value="MFC0472643.1"/>
    <property type="molecule type" value="Genomic_DNA"/>
</dbReference>
<dbReference type="Pfam" id="PF01882">
    <property type="entry name" value="DUF58"/>
    <property type="match status" value="1"/>
</dbReference>
<keyword evidence="1" id="KW-0812">Transmembrane</keyword>
<proteinExistence type="predicted"/>
<feature type="transmembrane region" description="Helical" evidence="1">
    <location>
        <begin position="12"/>
        <end position="29"/>
    </location>
</feature>
<keyword evidence="4" id="KW-1185">Reference proteome</keyword>
<dbReference type="PANTHER" id="PTHR34351:SF2">
    <property type="entry name" value="DUF58 DOMAIN-CONTAINING PROTEIN"/>
    <property type="match status" value="1"/>
</dbReference>
<feature type="domain" description="DUF58" evidence="2">
    <location>
        <begin position="203"/>
        <end position="246"/>
    </location>
</feature>
<evidence type="ECO:0000256" key="1">
    <source>
        <dbReference type="SAM" id="Phobius"/>
    </source>
</evidence>
<organism evidence="3 4">
    <name type="scientific">Halalkalibacter kiskunsagensis</name>
    <dbReference type="NCBI Taxonomy" id="1548599"/>
    <lineage>
        <taxon>Bacteria</taxon>
        <taxon>Bacillati</taxon>
        <taxon>Bacillota</taxon>
        <taxon>Bacilli</taxon>
        <taxon>Bacillales</taxon>
        <taxon>Bacillaceae</taxon>
        <taxon>Halalkalibacter</taxon>
    </lineage>
</organism>
<name>A0ABV6KH32_9BACI</name>
<evidence type="ECO:0000313" key="4">
    <source>
        <dbReference type="Proteomes" id="UP001589838"/>
    </source>
</evidence>
<gene>
    <name evidence="3" type="ORF">ACFFHM_19680</name>
</gene>
<keyword evidence="1" id="KW-1133">Transmembrane helix</keyword>
<protein>
    <submittedName>
        <fullName evidence="3">DUF58 domain-containing protein</fullName>
    </submittedName>
</protein>
<evidence type="ECO:0000259" key="2">
    <source>
        <dbReference type="Pfam" id="PF01882"/>
    </source>
</evidence>
<dbReference type="RefSeq" id="WP_335963146.1">
    <property type="nucleotide sequence ID" value="NZ_JAXBLX010000042.1"/>
</dbReference>
<accession>A0ABV6KH32</accession>
<sequence length="381" mass="43580">MNIAGKVRSFLKYMLLLIFVVATFSYAMFQGGFVSWFLFYSVLTVIICTVLIAIYPFSIKKVERKLSKEVLQAGEKVEVTVTIHKQAFQPFFFVRVQDIIPEKLGTYHEAGALFFFSFQKRLVFSYSVHDVKRGSHTFQQLSLVFGDLFGLFERVTVVPCETTVLVYPHFYKINEIPANGSPKQLEGQRVRQSFEEDRSLSGVRGYVPGDRLTSIDWKQSARSAKLMTKEFESYQGEGVLVAFDSFLLQGESYFEHSIELAASLLVMFAKKQTSPILAVRLHDWVAIEVTQQQVFLGLKLLAKVTPNSKATPIVHKMYREWRGMHVYYVCIELNEQLRKTCQTILEQGANVTICVVAVSPENRNIVKELEKLGITIFIEKE</sequence>
<dbReference type="InterPro" id="IPR002881">
    <property type="entry name" value="DUF58"/>
</dbReference>
<evidence type="ECO:0000313" key="3">
    <source>
        <dbReference type="EMBL" id="MFC0472643.1"/>
    </source>
</evidence>
<reference evidence="3 4" key="1">
    <citation type="submission" date="2024-09" db="EMBL/GenBank/DDBJ databases">
        <authorList>
            <person name="Sun Q."/>
            <person name="Mori K."/>
        </authorList>
    </citation>
    <scope>NUCLEOTIDE SEQUENCE [LARGE SCALE GENOMIC DNA]</scope>
    <source>
        <strain evidence="3 4">NCAIM B.02610</strain>
    </source>
</reference>
<comment type="caution">
    <text evidence="3">The sequence shown here is derived from an EMBL/GenBank/DDBJ whole genome shotgun (WGS) entry which is preliminary data.</text>
</comment>
<keyword evidence="1" id="KW-0472">Membrane</keyword>
<dbReference type="Proteomes" id="UP001589838">
    <property type="component" value="Unassembled WGS sequence"/>
</dbReference>
<dbReference type="PANTHER" id="PTHR34351">
    <property type="entry name" value="SLR1927 PROTEIN-RELATED"/>
    <property type="match status" value="1"/>
</dbReference>